<proteinExistence type="inferred from homology"/>
<keyword evidence="5 8" id="KW-1133">Transmembrane helix</keyword>
<feature type="transmembrane region" description="Helical" evidence="8">
    <location>
        <begin position="62"/>
        <end position="82"/>
    </location>
</feature>
<comment type="subcellular location">
    <subcellularLocation>
        <location evidence="1">Cell membrane</location>
        <topology evidence="1">Multi-pass membrane protein</topology>
    </subcellularLocation>
</comment>
<feature type="transmembrane region" description="Helical" evidence="8">
    <location>
        <begin position="302"/>
        <end position="320"/>
    </location>
</feature>
<accession>A0A7S7NR75</accession>
<dbReference type="GO" id="GO:0015128">
    <property type="term" value="F:gluconate transmembrane transporter activity"/>
    <property type="evidence" value="ECO:0007669"/>
    <property type="project" value="InterPro"/>
</dbReference>
<keyword evidence="4 8" id="KW-0812">Transmembrane</keyword>
<evidence type="ECO:0000256" key="7">
    <source>
        <dbReference type="ARBA" id="ARBA00049663"/>
    </source>
</evidence>
<dbReference type="PIRSF" id="PIRSF002746">
    <property type="entry name" value="Gluconate_transporter"/>
    <property type="match status" value="1"/>
</dbReference>
<gene>
    <name evidence="9" type="ORF">IRI77_37260</name>
</gene>
<evidence type="ECO:0000256" key="2">
    <source>
        <dbReference type="ARBA" id="ARBA00022448"/>
    </source>
</evidence>
<evidence type="ECO:0000313" key="10">
    <source>
        <dbReference type="Proteomes" id="UP000593892"/>
    </source>
</evidence>
<feature type="transmembrane region" description="Helical" evidence="8">
    <location>
        <begin position="228"/>
        <end position="247"/>
    </location>
</feature>
<dbReference type="NCBIfam" id="TIGR00791">
    <property type="entry name" value="gntP"/>
    <property type="match status" value="1"/>
</dbReference>
<dbReference type="AlphaFoldDB" id="A0A7S7NR75"/>
<evidence type="ECO:0000256" key="8">
    <source>
        <dbReference type="SAM" id="Phobius"/>
    </source>
</evidence>
<evidence type="ECO:0000256" key="6">
    <source>
        <dbReference type="ARBA" id="ARBA00023136"/>
    </source>
</evidence>
<feature type="transmembrane region" description="Helical" evidence="8">
    <location>
        <begin position="179"/>
        <end position="198"/>
    </location>
</feature>
<dbReference type="PANTHER" id="PTHR30354">
    <property type="entry name" value="GNT FAMILY GLUCONATE TRANSPORTER"/>
    <property type="match status" value="1"/>
</dbReference>
<dbReference type="PANTHER" id="PTHR30354:SF22">
    <property type="entry name" value="HIGH-AFFINITY GLUCONATE TRANSPORTER"/>
    <property type="match status" value="1"/>
</dbReference>
<feature type="transmembrane region" description="Helical" evidence="8">
    <location>
        <begin position="30"/>
        <end position="50"/>
    </location>
</feature>
<evidence type="ECO:0000256" key="5">
    <source>
        <dbReference type="ARBA" id="ARBA00022989"/>
    </source>
</evidence>
<sequence length="444" mass="46693">MPNGNTLVLFTLCSIGLLLVLILWARLHAFLALMITSMALGLACGMKPLQLLKSIQNGFGEALGFIAVVVALGAMIGRFLEYSGGGRALADWVLARFGPGRATWAVLLSSFLIGLPIFFEVGFIILVPLVYSLARESKKSLLYYGLPLAAALTVTHAMVPPHPAPAAAAQLLGADLGKTILFSIAVSIPMAISGGIFYSRWIARRLFIPVPERAAKVVECSNRPAPPVPLVILLLLLPVILIFAATISNANALAGKEVFAFFGHPFTALTVTALAAMFFLGFRCGLNRADIARMANESMAPIGALLAIMGGGGAFKQVIVDSGVGPYAGKLLADSNMSPLVLAYLVAAAMRVAQGSATVAIITAAGIVAPLVKGIPGYTPEMIVLALCCGGTILSHVNDAGFWLVNQSFEMTVPQTLRSWTAMKVITSGVGLVIVLLAQMIFFR</sequence>
<evidence type="ECO:0000313" key="9">
    <source>
        <dbReference type="EMBL" id="QOY88322.1"/>
    </source>
</evidence>
<evidence type="ECO:0000256" key="3">
    <source>
        <dbReference type="ARBA" id="ARBA00022475"/>
    </source>
</evidence>
<keyword evidence="2" id="KW-0813">Transport</keyword>
<comment type="similarity">
    <text evidence="7">Belongs to the GntP permease family.</text>
</comment>
<organism evidence="9 10">
    <name type="scientific">Paludibaculum fermentans</name>
    <dbReference type="NCBI Taxonomy" id="1473598"/>
    <lineage>
        <taxon>Bacteria</taxon>
        <taxon>Pseudomonadati</taxon>
        <taxon>Acidobacteriota</taxon>
        <taxon>Terriglobia</taxon>
        <taxon>Bryobacterales</taxon>
        <taxon>Bryobacteraceae</taxon>
        <taxon>Paludibaculum</taxon>
    </lineage>
</organism>
<dbReference type="KEGG" id="pfer:IRI77_37260"/>
<feature type="transmembrane region" description="Helical" evidence="8">
    <location>
        <begin position="259"/>
        <end position="282"/>
    </location>
</feature>
<keyword evidence="3" id="KW-1003">Cell membrane</keyword>
<keyword evidence="10" id="KW-1185">Reference proteome</keyword>
<reference evidence="9 10" key="1">
    <citation type="submission" date="2020-10" db="EMBL/GenBank/DDBJ databases">
        <title>Complete genome sequence of Paludibaculum fermentans P105T, a facultatively anaerobic acidobacterium capable of dissimilatory Fe(III) reduction.</title>
        <authorList>
            <person name="Dedysh S.N."/>
            <person name="Beletsky A.V."/>
            <person name="Kulichevskaya I.S."/>
            <person name="Mardanov A.V."/>
            <person name="Ravin N.V."/>
        </authorList>
    </citation>
    <scope>NUCLEOTIDE SEQUENCE [LARGE SCALE GENOMIC DNA]</scope>
    <source>
        <strain evidence="9 10">P105</strain>
    </source>
</reference>
<evidence type="ECO:0000256" key="4">
    <source>
        <dbReference type="ARBA" id="ARBA00022692"/>
    </source>
</evidence>
<feature type="transmembrane region" description="Helical" evidence="8">
    <location>
        <begin position="7"/>
        <end position="24"/>
    </location>
</feature>
<protein>
    <submittedName>
        <fullName evidence="9">Gluconate transporter</fullName>
    </submittedName>
</protein>
<dbReference type="InterPro" id="IPR003474">
    <property type="entry name" value="Glcn_transporter"/>
</dbReference>
<feature type="transmembrane region" description="Helical" evidence="8">
    <location>
        <begin position="141"/>
        <end position="159"/>
    </location>
</feature>
<name>A0A7S7NR75_PALFE</name>
<feature type="transmembrane region" description="Helical" evidence="8">
    <location>
        <begin position="102"/>
        <end position="129"/>
    </location>
</feature>
<feature type="transmembrane region" description="Helical" evidence="8">
    <location>
        <begin position="383"/>
        <end position="405"/>
    </location>
</feature>
<keyword evidence="6 8" id="KW-0472">Membrane</keyword>
<dbReference type="Proteomes" id="UP000593892">
    <property type="component" value="Chromosome"/>
</dbReference>
<dbReference type="Pfam" id="PF02447">
    <property type="entry name" value="GntP_permease"/>
    <property type="match status" value="1"/>
</dbReference>
<evidence type="ECO:0000256" key="1">
    <source>
        <dbReference type="ARBA" id="ARBA00004651"/>
    </source>
</evidence>
<feature type="transmembrane region" description="Helical" evidence="8">
    <location>
        <begin position="425"/>
        <end position="443"/>
    </location>
</feature>
<dbReference type="GO" id="GO:0005886">
    <property type="term" value="C:plasma membrane"/>
    <property type="evidence" value="ECO:0007669"/>
    <property type="project" value="UniProtKB-SubCell"/>
</dbReference>
<feature type="transmembrane region" description="Helical" evidence="8">
    <location>
        <begin position="340"/>
        <end position="371"/>
    </location>
</feature>
<dbReference type="EMBL" id="CP063849">
    <property type="protein sequence ID" value="QOY88322.1"/>
    <property type="molecule type" value="Genomic_DNA"/>
</dbReference>
<dbReference type="RefSeq" id="WP_194449985.1">
    <property type="nucleotide sequence ID" value="NZ_CP063849.1"/>
</dbReference>